<dbReference type="InterPro" id="IPR011022">
    <property type="entry name" value="Arrestin_C-like"/>
</dbReference>
<organism evidence="2 3">
    <name type="scientific">Clathrus columnatus</name>
    <dbReference type="NCBI Taxonomy" id="1419009"/>
    <lineage>
        <taxon>Eukaryota</taxon>
        <taxon>Fungi</taxon>
        <taxon>Dikarya</taxon>
        <taxon>Basidiomycota</taxon>
        <taxon>Agaricomycotina</taxon>
        <taxon>Agaricomycetes</taxon>
        <taxon>Phallomycetidae</taxon>
        <taxon>Phallales</taxon>
        <taxon>Clathraceae</taxon>
        <taxon>Clathrus</taxon>
    </lineage>
</organism>
<gene>
    <name evidence="2" type="ORF">Clacol_002829</name>
</gene>
<dbReference type="Pfam" id="PF02752">
    <property type="entry name" value="Arrestin_C"/>
    <property type="match status" value="1"/>
</dbReference>
<proteinExistence type="predicted"/>
<dbReference type="Proteomes" id="UP001050691">
    <property type="component" value="Unassembled WGS sequence"/>
</dbReference>
<evidence type="ECO:0000313" key="2">
    <source>
        <dbReference type="EMBL" id="GJJ08610.1"/>
    </source>
</evidence>
<feature type="domain" description="Arrestin C-terminal-like" evidence="1">
    <location>
        <begin position="55"/>
        <end position="242"/>
    </location>
</feature>
<sequence>MNCAYGAVSYTLRGVVHRPGALTPKLTGSRNVTIVVSPAEDDTELTHSIAIERQWESQLRYIISLGSRNVVIGSTIPFSLTFVPLDKCKIYRLSVFLEEKFSYRITKGQANKELPVRRVELLSLKHPHRANAPILPIDPDQADALKPYVETSSSTASFDEAFTSLMGPGPWILSHMLHLPSDCSSLHFSFKHRTVNMIISHSLKIVFRVEGANDQAIESGTSKRRQFDIIIQIPLRILSCYCNTALSSLPRYTLASDNVEFPNAITSHNGSSTGHSPRPVQVSPIFHNERSHMSSTSERTSMDFLHNAIQFSRLVAGQESTLGDAPPEYRDVV</sequence>
<evidence type="ECO:0000259" key="1">
    <source>
        <dbReference type="SMART" id="SM01017"/>
    </source>
</evidence>
<dbReference type="AlphaFoldDB" id="A0AAV5A2Y5"/>
<reference evidence="2" key="1">
    <citation type="submission" date="2021-10" db="EMBL/GenBank/DDBJ databases">
        <title>De novo Genome Assembly of Clathrus columnatus (Basidiomycota, Fungi) Using Illumina and Nanopore Sequence Data.</title>
        <authorList>
            <person name="Ogiso-Tanaka E."/>
            <person name="Itagaki H."/>
            <person name="Hosoya T."/>
            <person name="Hosaka K."/>
        </authorList>
    </citation>
    <scope>NUCLEOTIDE SEQUENCE</scope>
    <source>
        <strain evidence="2">MO-923</strain>
    </source>
</reference>
<protein>
    <recommendedName>
        <fullName evidence="1">Arrestin C-terminal-like domain-containing protein</fullName>
    </recommendedName>
</protein>
<keyword evidence="3" id="KW-1185">Reference proteome</keyword>
<accession>A0AAV5A2Y5</accession>
<name>A0AAV5A2Y5_9AGAM</name>
<dbReference type="EMBL" id="BPWL01000003">
    <property type="protein sequence ID" value="GJJ08610.1"/>
    <property type="molecule type" value="Genomic_DNA"/>
</dbReference>
<comment type="caution">
    <text evidence="2">The sequence shown here is derived from an EMBL/GenBank/DDBJ whole genome shotgun (WGS) entry which is preliminary data.</text>
</comment>
<evidence type="ECO:0000313" key="3">
    <source>
        <dbReference type="Proteomes" id="UP001050691"/>
    </source>
</evidence>
<dbReference type="SMART" id="SM01017">
    <property type="entry name" value="Arrestin_C"/>
    <property type="match status" value="1"/>
</dbReference>